<dbReference type="EMBL" id="RJPK01000002">
    <property type="protein sequence ID" value="RSJ71016.1"/>
    <property type="molecule type" value="Genomic_DNA"/>
</dbReference>
<keyword evidence="6 7" id="KW-0804">Transcription</keyword>
<comment type="function">
    <text evidence="7">Regulates arginine biosynthesis genes.</text>
</comment>
<dbReference type="GO" id="GO:0005737">
    <property type="term" value="C:cytoplasm"/>
    <property type="evidence" value="ECO:0007669"/>
    <property type="project" value="UniProtKB-SubCell"/>
</dbReference>
<feature type="domain" description="Arginine repressor DNA-binding" evidence="9">
    <location>
        <begin position="1"/>
        <end position="68"/>
    </location>
</feature>
<dbReference type="AlphaFoldDB" id="A0A3R9LPU6"/>
<reference evidence="11 12" key="1">
    <citation type="submission" date="2018-11" db="EMBL/GenBank/DDBJ databases">
        <title>Species Designations Belie Phenotypic and Genotypic Heterogeneity in Oral Streptococci.</title>
        <authorList>
            <person name="Velsko I."/>
        </authorList>
    </citation>
    <scope>NUCLEOTIDE SEQUENCE [LARGE SCALE GENOMIC DNA]</scope>
    <source>
        <strain evidence="11 12">BCC10</strain>
    </source>
</reference>
<dbReference type="InterPro" id="IPR001669">
    <property type="entry name" value="Arg_repress"/>
</dbReference>
<dbReference type="Proteomes" id="UP000281558">
    <property type="component" value="Unassembled WGS sequence"/>
</dbReference>
<evidence type="ECO:0000256" key="4">
    <source>
        <dbReference type="ARBA" id="ARBA00023015"/>
    </source>
</evidence>
<protein>
    <recommendedName>
        <fullName evidence="7 8">Arginine repressor</fullName>
    </recommendedName>
</protein>
<evidence type="ECO:0000259" key="10">
    <source>
        <dbReference type="Pfam" id="PF02863"/>
    </source>
</evidence>
<dbReference type="InterPro" id="IPR036251">
    <property type="entry name" value="Arg_repress_C_sf"/>
</dbReference>
<evidence type="ECO:0000256" key="2">
    <source>
        <dbReference type="ARBA" id="ARBA00008316"/>
    </source>
</evidence>
<dbReference type="SUPFAM" id="SSF46785">
    <property type="entry name" value="Winged helix' DNA-binding domain"/>
    <property type="match status" value="1"/>
</dbReference>
<evidence type="ECO:0000256" key="8">
    <source>
        <dbReference type="NCBIfam" id="TIGR01529"/>
    </source>
</evidence>
<evidence type="ECO:0000256" key="1">
    <source>
        <dbReference type="ARBA" id="ARBA00004496"/>
    </source>
</evidence>
<dbReference type="InterPro" id="IPR036388">
    <property type="entry name" value="WH-like_DNA-bd_sf"/>
</dbReference>
<evidence type="ECO:0000256" key="5">
    <source>
        <dbReference type="ARBA" id="ARBA00023125"/>
    </source>
</evidence>
<comment type="caution">
    <text evidence="11">The sequence shown here is derived from an EMBL/GenBank/DDBJ whole genome shotgun (WGS) entry which is preliminary data.</text>
</comment>
<dbReference type="Gene3D" id="1.10.10.10">
    <property type="entry name" value="Winged helix-like DNA-binding domain superfamily/Winged helix DNA-binding domain"/>
    <property type="match status" value="1"/>
</dbReference>
<dbReference type="GO" id="GO:0051259">
    <property type="term" value="P:protein complex oligomerization"/>
    <property type="evidence" value="ECO:0007669"/>
    <property type="project" value="InterPro"/>
</dbReference>
<keyword evidence="3 7" id="KW-0963">Cytoplasm</keyword>
<evidence type="ECO:0000256" key="6">
    <source>
        <dbReference type="ARBA" id="ARBA00023163"/>
    </source>
</evidence>
<dbReference type="PANTHER" id="PTHR34471">
    <property type="entry name" value="ARGININE REPRESSOR"/>
    <property type="match status" value="1"/>
</dbReference>
<comment type="pathway">
    <text evidence="7">Amino-acid biosynthesis; L-arginine biosynthesis [regulation].</text>
</comment>
<dbReference type="Pfam" id="PF02863">
    <property type="entry name" value="Arg_repressor_C"/>
    <property type="match status" value="1"/>
</dbReference>
<dbReference type="GO" id="GO:1900079">
    <property type="term" value="P:regulation of arginine biosynthetic process"/>
    <property type="evidence" value="ECO:0007669"/>
    <property type="project" value="UniProtKB-UniRule"/>
</dbReference>
<keyword evidence="5 7" id="KW-0238">DNA-binding</keyword>
<keyword evidence="7" id="KW-0028">Amino-acid biosynthesis</keyword>
<dbReference type="HAMAP" id="MF_00173">
    <property type="entry name" value="Arg_repressor"/>
    <property type="match status" value="1"/>
</dbReference>
<comment type="subcellular location">
    <subcellularLocation>
        <location evidence="1 7">Cytoplasm</location>
    </subcellularLocation>
</comment>
<evidence type="ECO:0000259" key="9">
    <source>
        <dbReference type="Pfam" id="PF01316"/>
    </source>
</evidence>
<dbReference type="GO" id="GO:0006526">
    <property type="term" value="P:L-arginine biosynthetic process"/>
    <property type="evidence" value="ECO:0007669"/>
    <property type="project" value="UniProtKB-UniPathway"/>
</dbReference>
<proteinExistence type="inferred from homology"/>
<dbReference type="Pfam" id="PF01316">
    <property type="entry name" value="Arg_repressor"/>
    <property type="match status" value="1"/>
</dbReference>
<keyword evidence="7" id="KW-0678">Repressor</keyword>
<evidence type="ECO:0000313" key="11">
    <source>
        <dbReference type="EMBL" id="RSJ71016.1"/>
    </source>
</evidence>
<dbReference type="PANTHER" id="PTHR34471:SF1">
    <property type="entry name" value="ARGININE REPRESSOR"/>
    <property type="match status" value="1"/>
</dbReference>
<gene>
    <name evidence="11" type="primary">argR_2</name>
    <name evidence="7" type="synonym">argR</name>
    <name evidence="11" type="ORF">D8801_03865</name>
</gene>
<organism evidence="11 12">
    <name type="scientific">Streptococcus oralis</name>
    <dbReference type="NCBI Taxonomy" id="1303"/>
    <lineage>
        <taxon>Bacteria</taxon>
        <taxon>Bacillati</taxon>
        <taxon>Bacillota</taxon>
        <taxon>Bacilli</taxon>
        <taxon>Lactobacillales</taxon>
        <taxon>Streptococcaceae</taxon>
        <taxon>Streptococcus</taxon>
    </lineage>
</organism>
<name>A0A3R9LPU6_STROR</name>
<evidence type="ECO:0000256" key="7">
    <source>
        <dbReference type="HAMAP-Rule" id="MF_00173"/>
    </source>
</evidence>
<evidence type="ECO:0000313" key="12">
    <source>
        <dbReference type="Proteomes" id="UP000281558"/>
    </source>
</evidence>
<dbReference type="InterPro" id="IPR020899">
    <property type="entry name" value="Arg_repress_C"/>
</dbReference>
<feature type="domain" description="Arginine repressor C-terminal" evidence="10">
    <location>
        <begin position="78"/>
        <end position="141"/>
    </location>
</feature>
<dbReference type="UniPathway" id="UPA00068"/>
<keyword evidence="7" id="KW-0055">Arginine biosynthesis</keyword>
<dbReference type="Gene3D" id="3.30.1360.40">
    <property type="match status" value="1"/>
</dbReference>
<dbReference type="RefSeq" id="WP_125848003.1">
    <property type="nucleotide sequence ID" value="NZ_JALDWB010000002.1"/>
</dbReference>
<evidence type="ECO:0000256" key="3">
    <source>
        <dbReference type="ARBA" id="ARBA00022490"/>
    </source>
</evidence>
<dbReference type="GO" id="GO:0034618">
    <property type="term" value="F:arginine binding"/>
    <property type="evidence" value="ECO:0007669"/>
    <property type="project" value="InterPro"/>
</dbReference>
<sequence length="151" mass="17421">MRKKERHQLIKKMITEEKLATQKDIQDRLEVRNVFVTQTTLSRDLREIGLIKVKKNGMVYYVLANETEKIDLVEFLSHHLEGVARAEFTLVLHTKLGEAAVLANIVDENKDEAILGTVAGANTLLVICRDQHVAKLMEERLLDLMREMRDR</sequence>
<dbReference type="GO" id="GO:0003700">
    <property type="term" value="F:DNA-binding transcription factor activity"/>
    <property type="evidence" value="ECO:0007669"/>
    <property type="project" value="UniProtKB-UniRule"/>
</dbReference>
<dbReference type="GO" id="GO:0003677">
    <property type="term" value="F:DNA binding"/>
    <property type="evidence" value="ECO:0007669"/>
    <property type="project" value="UniProtKB-KW"/>
</dbReference>
<dbReference type="PRINTS" id="PR01467">
    <property type="entry name" value="ARGREPRESSOR"/>
</dbReference>
<dbReference type="SUPFAM" id="SSF55252">
    <property type="entry name" value="C-terminal domain of arginine repressor"/>
    <property type="match status" value="1"/>
</dbReference>
<dbReference type="InterPro" id="IPR020900">
    <property type="entry name" value="Arg_repress_DNA-bd"/>
</dbReference>
<dbReference type="NCBIfam" id="TIGR01529">
    <property type="entry name" value="argR_whole"/>
    <property type="match status" value="1"/>
</dbReference>
<dbReference type="InterPro" id="IPR036390">
    <property type="entry name" value="WH_DNA-bd_sf"/>
</dbReference>
<accession>A0A3R9LPU6</accession>
<comment type="similarity">
    <text evidence="2 7">Belongs to the ArgR family.</text>
</comment>
<keyword evidence="4 7" id="KW-0805">Transcription regulation</keyword>